<dbReference type="EMBL" id="UGRU01000002">
    <property type="protein sequence ID" value="SUH71928.1"/>
    <property type="molecule type" value="Genomic_DNA"/>
</dbReference>
<protein>
    <submittedName>
        <fullName evidence="1">Uncharacterized protein</fullName>
    </submittedName>
</protein>
<evidence type="ECO:0000313" key="2">
    <source>
        <dbReference type="Proteomes" id="UP000255082"/>
    </source>
</evidence>
<reference evidence="1 2" key="1">
    <citation type="submission" date="2018-06" db="EMBL/GenBank/DDBJ databases">
        <authorList>
            <consortium name="Pathogen Informatics"/>
            <person name="Doyle S."/>
        </authorList>
    </citation>
    <scope>NUCLEOTIDE SEQUENCE [LARGE SCALE GENOMIC DNA]</scope>
    <source>
        <strain evidence="1 2">NCTC13184</strain>
    </source>
</reference>
<proteinExistence type="predicted"/>
<dbReference type="OrthoDB" id="4571506at2"/>
<dbReference type="RefSeq" id="WP_062968182.1">
    <property type="nucleotide sequence ID" value="NZ_JAJFOE010000004.1"/>
</dbReference>
<dbReference type="AlphaFoldDB" id="A0A379X6L6"/>
<name>A0A379X6L6_9NOCA</name>
<organism evidence="1 2">
    <name type="scientific">Nocardia africana</name>
    <dbReference type="NCBI Taxonomy" id="134964"/>
    <lineage>
        <taxon>Bacteria</taxon>
        <taxon>Bacillati</taxon>
        <taxon>Actinomycetota</taxon>
        <taxon>Actinomycetes</taxon>
        <taxon>Mycobacteriales</taxon>
        <taxon>Nocardiaceae</taxon>
        <taxon>Nocardia</taxon>
    </lineage>
</organism>
<sequence length="112" mass="12349">MSRSKDDTAALHDALVQAYGPDFDIDSFTPDLEAAPVEVEQLTDPTELMMTRTVTLQLPWPVMQRLEARAAQAGESIDALVSEWVAVEAAADDTVPRDAILHVLAQRFRRTA</sequence>
<dbReference type="Proteomes" id="UP000255082">
    <property type="component" value="Unassembled WGS sequence"/>
</dbReference>
<gene>
    <name evidence="1" type="ORF">NCTC13184_07336</name>
</gene>
<evidence type="ECO:0000313" key="1">
    <source>
        <dbReference type="EMBL" id="SUH71928.1"/>
    </source>
</evidence>
<accession>A0A379X6L6</accession>